<dbReference type="SUPFAM" id="SSF47565">
    <property type="entry name" value="Insect pheromone/odorant-binding proteins"/>
    <property type="match status" value="1"/>
</dbReference>
<name>A0AAE1FYF0_PETCI</name>
<feature type="compositionally biased region" description="Acidic residues" evidence="1">
    <location>
        <begin position="254"/>
        <end position="266"/>
    </location>
</feature>
<dbReference type="AlphaFoldDB" id="A0AAE1FYF0"/>
<comment type="caution">
    <text evidence="2">The sequence shown here is derived from an EMBL/GenBank/DDBJ whole genome shotgun (WGS) entry which is preliminary data.</text>
</comment>
<accession>A0AAE1FYF0</accession>
<dbReference type="GO" id="GO:0005549">
    <property type="term" value="F:odorant binding"/>
    <property type="evidence" value="ECO:0007669"/>
    <property type="project" value="InterPro"/>
</dbReference>
<feature type="region of interest" description="Disordered" evidence="1">
    <location>
        <begin position="240"/>
        <end position="266"/>
    </location>
</feature>
<evidence type="ECO:0000313" key="3">
    <source>
        <dbReference type="Proteomes" id="UP001286313"/>
    </source>
</evidence>
<sequence length="266" mass="27015">MTRYKRLGRPRSGFSLPSTSVLKFEEKSVVMAGAGGEGGGYGGGGGEGGGSSGVGGGGGGEGRSGSGGDGGGGYWCLGPVQDPACGGLGPGECMARTSKCKLVKKLASGTGGPVKGVFDCAKTLGIPKTQVISVLGPAFSEGHPESIVDRVIPNDTVTATQFRKCVLTTSGLITPNGTLARPAMVNKLVSKGVFTHPTIIDIVAAAITNCPEPPNLKMTAFLECVRATCIQSMPPGVSALPTFSLEDKSSKEKEEDDDDDDDDDDD</sequence>
<gene>
    <name evidence="2" type="ORF">Pcinc_012908</name>
</gene>
<dbReference type="EMBL" id="JAWQEG010001063">
    <property type="protein sequence ID" value="KAK3882735.1"/>
    <property type="molecule type" value="Genomic_DNA"/>
</dbReference>
<evidence type="ECO:0000256" key="1">
    <source>
        <dbReference type="SAM" id="MobiDB-lite"/>
    </source>
</evidence>
<feature type="region of interest" description="Disordered" evidence="1">
    <location>
        <begin position="41"/>
        <end position="66"/>
    </location>
</feature>
<dbReference type="InterPro" id="IPR036728">
    <property type="entry name" value="PBP_GOBP_sf"/>
</dbReference>
<evidence type="ECO:0000313" key="2">
    <source>
        <dbReference type="EMBL" id="KAK3882735.1"/>
    </source>
</evidence>
<reference evidence="2" key="1">
    <citation type="submission" date="2023-10" db="EMBL/GenBank/DDBJ databases">
        <title>Genome assemblies of two species of porcelain crab, Petrolisthes cinctipes and Petrolisthes manimaculis (Anomura: Porcellanidae).</title>
        <authorList>
            <person name="Angst P."/>
        </authorList>
    </citation>
    <scope>NUCLEOTIDE SEQUENCE</scope>
    <source>
        <strain evidence="2">PB745_01</strain>
        <tissue evidence="2">Gill</tissue>
    </source>
</reference>
<organism evidence="2 3">
    <name type="scientific">Petrolisthes cinctipes</name>
    <name type="common">Flat porcelain crab</name>
    <dbReference type="NCBI Taxonomy" id="88211"/>
    <lineage>
        <taxon>Eukaryota</taxon>
        <taxon>Metazoa</taxon>
        <taxon>Ecdysozoa</taxon>
        <taxon>Arthropoda</taxon>
        <taxon>Crustacea</taxon>
        <taxon>Multicrustacea</taxon>
        <taxon>Malacostraca</taxon>
        <taxon>Eumalacostraca</taxon>
        <taxon>Eucarida</taxon>
        <taxon>Decapoda</taxon>
        <taxon>Pleocyemata</taxon>
        <taxon>Anomura</taxon>
        <taxon>Galatheoidea</taxon>
        <taxon>Porcellanidae</taxon>
        <taxon>Petrolisthes</taxon>
    </lineage>
</organism>
<dbReference type="Proteomes" id="UP001286313">
    <property type="component" value="Unassembled WGS sequence"/>
</dbReference>
<proteinExistence type="predicted"/>
<keyword evidence="3" id="KW-1185">Reference proteome</keyword>
<protein>
    <submittedName>
        <fullName evidence="2">Uncharacterized protein</fullName>
    </submittedName>
</protein>